<feature type="region of interest" description="Disordered" evidence="1">
    <location>
        <begin position="194"/>
        <end position="218"/>
    </location>
</feature>
<protein>
    <submittedName>
        <fullName evidence="2">Uncharacterized protein</fullName>
    </submittedName>
</protein>
<feature type="compositionally biased region" description="Basic and acidic residues" evidence="1">
    <location>
        <begin position="194"/>
        <end position="210"/>
    </location>
</feature>
<name>A0A7S4D697_HETAK</name>
<gene>
    <name evidence="2" type="ORF">HAKA00212_LOCUS9938</name>
</gene>
<sequence length="360" mass="41327">MLGPTPTVSASVSFSFPLQFFFRPELLPFGVGQGLGAGRRATTVKRLGVTRSWLWTPDKGLRAAWSPWFFLLPGARAIFQFLRACLLWAVVIYDRIIHRRATRRGVGGSEGHPQRVSLKGRFPTLYRMRRWTGGKTSGVGYSFSWRPGMARPSSSAMLNFEPFFAGKKKRLKSEEIEMLEHDLLQESEDWRDQLRAKEEAEKSATTKHTEQQSGAWYEQHSVARSRVIQLGKEEEMNWPQQESGKSAPADPHDDYFVRRQDEFNQELASISDAVGSAEQYYSRHTWHKPEGETHHVDHWFNPMSRQRSRVEKWYTSHEHYIVNAALQSSEFVQNLASSGPASVIVARDEYDENRGEGYKT</sequence>
<dbReference type="AlphaFoldDB" id="A0A7S4D697"/>
<dbReference type="EMBL" id="HBIU01021202">
    <property type="protein sequence ID" value="CAE0631236.1"/>
    <property type="molecule type" value="Transcribed_RNA"/>
</dbReference>
<evidence type="ECO:0000256" key="1">
    <source>
        <dbReference type="SAM" id="MobiDB-lite"/>
    </source>
</evidence>
<evidence type="ECO:0000313" key="2">
    <source>
        <dbReference type="EMBL" id="CAE0631236.1"/>
    </source>
</evidence>
<reference evidence="2" key="1">
    <citation type="submission" date="2021-01" db="EMBL/GenBank/DDBJ databases">
        <authorList>
            <person name="Corre E."/>
            <person name="Pelletier E."/>
            <person name="Niang G."/>
            <person name="Scheremetjew M."/>
            <person name="Finn R."/>
            <person name="Kale V."/>
            <person name="Holt S."/>
            <person name="Cochrane G."/>
            <person name="Meng A."/>
            <person name="Brown T."/>
            <person name="Cohen L."/>
        </authorList>
    </citation>
    <scope>NUCLEOTIDE SEQUENCE</scope>
    <source>
        <strain evidence="2">CCMP3107</strain>
    </source>
</reference>
<proteinExistence type="predicted"/>
<accession>A0A7S4D697</accession>
<organism evidence="2">
    <name type="scientific">Heterosigma akashiwo</name>
    <name type="common">Chromophytic alga</name>
    <name type="synonym">Heterosigma carterae</name>
    <dbReference type="NCBI Taxonomy" id="2829"/>
    <lineage>
        <taxon>Eukaryota</taxon>
        <taxon>Sar</taxon>
        <taxon>Stramenopiles</taxon>
        <taxon>Ochrophyta</taxon>
        <taxon>Raphidophyceae</taxon>
        <taxon>Chattonellales</taxon>
        <taxon>Chattonellaceae</taxon>
        <taxon>Heterosigma</taxon>
    </lineage>
</organism>